<evidence type="ECO:0000313" key="9">
    <source>
        <dbReference type="EMBL" id="AWK14616.1"/>
    </source>
</evidence>
<dbReference type="NCBIfam" id="TIGR01395">
    <property type="entry name" value="FlgC"/>
    <property type="match status" value="1"/>
</dbReference>
<dbReference type="Proteomes" id="UP000261875">
    <property type="component" value="Chromosome"/>
</dbReference>
<gene>
    <name evidence="9" type="ORF">CCS41_09250</name>
</gene>
<dbReference type="PANTHER" id="PTHR30435:SF29">
    <property type="entry name" value="FLAGELLAR BASAL-BODY ROD PROTEIN FLGC"/>
    <property type="match status" value="1"/>
</dbReference>
<dbReference type="Pfam" id="PF00460">
    <property type="entry name" value="Flg_bb_rod"/>
    <property type="match status" value="1"/>
</dbReference>
<proteinExistence type="inferred from homology"/>
<evidence type="ECO:0000256" key="1">
    <source>
        <dbReference type="ARBA" id="ARBA00004117"/>
    </source>
</evidence>
<comment type="subunit">
    <text evidence="5 6">The basal body constitutes a major portion of the flagellar organelle and consists of four rings (L,P,S, and M) mounted on a central rod. The rod consists of about 26 subunits of FlgG in the distal portion, and FlgB, FlgC and FlgF are thought to build up the proximal portion of the rod with about 6 subunits each.</text>
</comment>
<keyword evidence="10" id="KW-1185">Reference proteome</keyword>
<feature type="domain" description="Flagellar basal body rod protein N-terminal" evidence="7">
    <location>
        <begin position="8"/>
        <end position="32"/>
    </location>
</feature>
<evidence type="ECO:0000256" key="4">
    <source>
        <dbReference type="ARBA" id="ARBA00023143"/>
    </source>
</evidence>
<evidence type="ECO:0000256" key="2">
    <source>
        <dbReference type="ARBA" id="ARBA00009677"/>
    </source>
</evidence>
<dbReference type="InterPro" id="IPR001444">
    <property type="entry name" value="Flag_bb_rod_N"/>
</dbReference>
<dbReference type="InterPro" id="IPR019776">
    <property type="entry name" value="Flagellar_basal_body_rod_CS"/>
</dbReference>
<reference evidence="9 10" key="1">
    <citation type="submission" date="2017-05" db="EMBL/GenBank/DDBJ databases">
        <title>Genome sequence of Candidatus Fukatsuia symbiotica and Candidatus Hamiltonella defensa from Acyrthosiphon pisum strain 5D.</title>
        <authorList>
            <person name="Patel V.A."/>
            <person name="Chevignon G."/>
            <person name="Russell J.A."/>
            <person name="Oliver K.M."/>
        </authorList>
    </citation>
    <scope>NUCLEOTIDE SEQUENCE [LARGE SCALE GENOMIC DNA]</scope>
    <source>
        <strain evidence="9 10">5D</strain>
    </source>
</reference>
<keyword evidence="4 6" id="KW-0975">Bacterial flagellum</keyword>
<comment type="subcellular location">
    <subcellularLocation>
        <location evidence="1 6">Bacterial flagellum basal body</location>
    </subcellularLocation>
</comment>
<dbReference type="GO" id="GO:0030694">
    <property type="term" value="C:bacterial-type flagellum basal body, rod"/>
    <property type="evidence" value="ECO:0007669"/>
    <property type="project" value="UniProtKB-UniRule"/>
</dbReference>
<feature type="domain" description="Flagellar basal-body/hook protein C-terminal" evidence="8">
    <location>
        <begin position="94"/>
        <end position="138"/>
    </location>
</feature>
<dbReference type="EMBL" id="CP021659">
    <property type="protein sequence ID" value="AWK14616.1"/>
    <property type="molecule type" value="Genomic_DNA"/>
</dbReference>
<dbReference type="PROSITE" id="PS00588">
    <property type="entry name" value="FLAGELLA_BB_ROD"/>
    <property type="match status" value="1"/>
</dbReference>
<dbReference type="InterPro" id="IPR006299">
    <property type="entry name" value="FlgC"/>
</dbReference>
<keyword evidence="9" id="KW-0966">Cell projection</keyword>
<name>A0A2U8I624_9GAMM</name>
<dbReference type="STRING" id="1878942.GCA_900128755_01429"/>
<dbReference type="AlphaFoldDB" id="A0A2U8I624"/>
<dbReference type="PANTHER" id="PTHR30435">
    <property type="entry name" value="FLAGELLAR PROTEIN"/>
    <property type="match status" value="1"/>
</dbReference>
<comment type="similarity">
    <text evidence="2">Belongs to the flagella basal body rod proteins family.</text>
</comment>
<evidence type="ECO:0000313" key="10">
    <source>
        <dbReference type="Proteomes" id="UP000261875"/>
    </source>
</evidence>
<dbReference type="OrthoDB" id="9794148at2"/>
<dbReference type="RefSeq" id="WP_072550130.1">
    <property type="nucleotide sequence ID" value="NZ_CP021659.1"/>
</dbReference>
<organism evidence="9 10">
    <name type="scientific">Candidatus Fukatsuia symbiotica</name>
    <dbReference type="NCBI Taxonomy" id="1878942"/>
    <lineage>
        <taxon>Bacteria</taxon>
        <taxon>Pseudomonadati</taxon>
        <taxon>Pseudomonadota</taxon>
        <taxon>Gammaproteobacteria</taxon>
        <taxon>Enterobacterales</taxon>
        <taxon>Yersiniaceae</taxon>
        <taxon>Candidatus Fukatsuia</taxon>
    </lineage>
</organism>
<evidence type="ECO:0000259" key="7">
    <source>
        <dbReference type="Pfam" id="PF00460"/>
    </source>
</evidence>
<evidence type="ECO:0000256" key="6">
    <source>
        <dbReference type="RuleBase" id="RU362062"/>
    </source>
</evidence>
<evidence type="ECO:0000256" key="5">
    <source>
        <dbReference type="ARBA" id="ARBA00025933"/>
    </source>
</evidence>
<dbReference type="KEGG" id="fsm:CCS41_09250"/>
<protein>
    <recommendedName>
        <fullName evidence="3 6">Flagellar basal-body rod protein FlgC</fullName>
    </recommendedName>
</protein>
<dbReference type="InterPro" id="IPR010930">
    <property type="entry name" value="Flg_bb/hook_C_dom"/>
</dbReference>
<dbReference type="GO" id="GO:0071978">
    <property type="term" value="P:bacterial-type flagellum-dependent swarming motility"/>
    <property type="evidence" value="ECO:0007669"/>
    <property type="project" value="TreeGrafter"/>
</dbReference>
<evidence type="ECO:0000256" key="3">
    <source>
        <dbReference type="ARBA" id="ARBA00017941"/>
    </source>
</evidence>
<keyword evidence="9" id="KW-0969">Cilium</keyword>
<evidence type="ECO:0000259" key="8">
    <source>
        <dbReference type="Pfam" id="PF06429"/>
    </source>
</evidence>
<sequence length="141" mass="15555">MSFENIYRISGSAMTAQTIRLNTIASNLANIDSPAASAAAVYKTRSPLFSAVYLREGRKYRQGVSGAQVRVLDIVETGNAVQRYEPNHPLANEQGYVFYSDVNVVEQMADMTSAQRSFETNIEVLNSIKSMQKSVLKLGEP</sequence>
<dbReference type="Pfam" id="PF06429">
    <property type="entry name" value="Flg_bbr_C"/>
    <property type="match status" value="1"/>
</dbReference>
<accession>A0A2U8I624</accession>
<keyword evidence="9" id="KW-0282">Flagellum</keyword>